<dbReference type="SMART" id="SM00028">
    <property type="entry name" value="TPR"/>
    <property type="match status" value="8"/>
</dbReference>
<dbReference type="SUPFAM" id="SSF48452">
    <property type="entry name" value="TPR-like"/>
    <property type="match status" value="1"/>
</dbReference>
<dbReference type="InterPro" id="IPR019734">
    <property type="entry name" value="TPR_rpt"/>
</dbReference>
<dbReference type="InterPro" id="IPR010982">
    <property type="entry name" value="Lambda_DNA-bd_dom_sf"/>
</dbReference>
<name>D6U1H0_KTERA</name>
<keyword evidence="1" id="KW-0677">Repeat</keyword>
<dbReference type="RefSeq" id="WP_007920865.1">
    <property type="nucleotide sequence ID" value="NZ_ADVG01000004.1"/>
</dbReference>
<dbReference type="GO" id="GO:0043531">
    <property type="term" value="F:ADP binding"/>
    <property type="evidence" value="ECO:0007669"/>
    <property type="project" value="InterPro"/>
</dbReference>
<evidence type="ECO:0000313" key="6">
    <source>
        <dbReference type="EMBL" id="EFH82614.1"/>
    </source>
</evidence>
<dbReference type="Gene3D" id="3.40.50.300">
    <property type="entry name" value="P-loop containing nucleotide triphosphate hydrolases"/>
    <property type="match status" value="1"/>
</dbReference>
<feature type="repeat" description="TPR" evidence="3">
    <location>
        <begin position="694"/>
        <end position="727"/>
    </location>
</feature>
<dbReference type="SUPFAM" id="SSF47413">
    <property type="entry name" value="lambda repressor-like DNA-binding domains"/>
    <property type="match status" value="1"/>
</dbReference>
<protein>
    <submittedName>
        <fullName evidence="6">Transcriptional regulator, XRE family</fullName>
    </submittedName>
</protein>
<evidence type="ECO:0000256" key="4">
    <source>
        <dbReference type="SAM" id="MobiDB-lite"/>
    </source>
</evidence>
<proteinExistence type="predicted"/>
<evidence type="ECO:0000256" key="3">
    <source>
        <dbReference type="PROSITE-ProRule" id="PRU00339"/>
    </source>
</evidence>
<dbReference type="InterPro" id="IPR002182">
    <property type="entry name" value="NB-ARC"/>
</dbReference>
<dbReference type="OrthoDB" id="140098at2"/>
<dbReference type="EMBL" id="ADVG01000004">
    <property type="protein sequence ID" value="EFH82614.1"/>
    <property type="molecule type" value="Genomic_DNA"/>
</dbReference>
<evidence type="ECO:0000256" key="1">
    <source>
        <dbReference type="ARBA" id="ARBA00022737"/>
    </source>
</evidence>
<keyword evidence="7" id="KW-1185">Reference proteome</keyword>
<dbReference type="PANTHER" id="PTHR45641:SF19">
    <property type="entry name" value="NEPHROCYSTIN-3"/>
    <property type="match status" value="1"/>
</dbReference>
<dbReference type="PROSITE" id="PS50005">
    <property type="entry name" value="TPR"/>
    <property type="match status" value="4"/>
</dbReference>
<dbReference type="Pfam" id="PF13424">
    <property type="entry name" value="TPR_12"/>
    <property type="match status" value="4"/>
</dbReference>
<dbReference type="CDD" id="cd00093">
    <property type="entry name" value="HTH_XRE"/>
    <property type="match status" value="1"/>
</dbReference>
<dbReference type="eggNOG" id="COG3903">
    <property type="taxonomic scope" value="Bacteria"/>
</dbReference>
<dbReference type="SMART" id="SM00530">
    <property type="entry name" value="HTH_XRE"/>
    <property type="match status" value="1"/>
</dbReference>
<dbReference type="GO" id="GO:0003677">
    <property type="term" value="F:DNA binding"/>
    <property type="evidence" value="ECO:0007669"/>
    <property type="project" value="InterPro"/>
</dbReference>
<dbReference type="InterPro" id="IPR011990">
    <property type="entry name" value="TPR-like_helical_dom_sf"/>
</dbReference>
<dbReference type="eggNOG" id="COG0457">
    <property type="taxonomic scope" value="Bacteria"/>
</dbReference>
<reference evidence="6 7" key="1">
    <citation type="journal article" date="2011" name="Stand. Genomic Sci.">
        <title>Non-contiguous finished genome sequence and contextual data of the filamentous soil bacterium Ktedonobacter racemifer type strain (SOSP1-21).</title>
        <authorList>
            <person name="Chang Y.J."/>
            <person name="Land M."/>
            <person name="Hauser L."/>
            <person name="Chertkov O."/>
            <person name="Del Rio T.G."/>
            <person name="Nolan M."/>
            <person name="Copeland A."/>
            <person name="Tice H."/>
            <person name="Cheng J.F."/>
            <person name="Lucas S."/>
            <person name="Han C."/>
            <person name="Goodwin L."/>
            <person name="Pitluck S."/>
            <person name="Ivanova N."/>
            <person name="Ovchinikova G."/>
            <person name="Pati A."/>
            <person name="Chen A."/>
            <person name="Palaniappan K."/>
            <person name="Mavromatis K."/>
            <person name="Liolios K."/>
            <person name="Brettin T."/>
            <person name="Fiebig A."/>
            <person name="Rohde M."/>
            <person name="Abt B."/>
            <person name="Goker M."/>
            <person name="Detter J.C."/>
            <person name="Woyke T."/>
            <person name="Bristow J."/>
            <person name="Eisen J.A."/>
            <person name="Markowitz V."/>
            <person name="Hugenholtz P."/>
            <person name="Kyrpides N.C."/>
            <person name="Klenk H.P."/>
            <person name="Lapidus A."/>
        </authorList>
    </citation>
    <scope>NUCLEOTIDE SEQUENCE [LARGE SCALE GENOMIC DNA]</scope>
    <source>
        <strain evidence="7">DSM 44963</strain>
    </source>
</reference>
<dbReference type="InterPro" id="IPR056681">
    <property type="entry name" value="DUF7779"/>
</dbReference>
<dbReference type="AlphaFoldDB" id="D6U1H0"/>
<feature type="repeat" description="TPR" evidence="3">
    <location>
        <begin position="568"/>
        <end position="601"/>
    </location>
</feature>
<feature type="domain" description="HTH cro/C1-type" evidence="5">
    <location>
        <begin position="7"/>
        <end position="61"/>
    </location>
</feature>
<dbReference type="Pfam" id="PF25000">
    <property type="entry name" value="DUF7779"/>
    <property type="match status" value="1"/>
</dbReference>
<dbReference type="STRING" id="485913.Krac_3447"/>
<dbReference type="InParanoid" id="D6U1H0"/>
<dbReference type="PRINTS" id="PR00381">
    <property type="entry name" value="KINESINLIGHT"/>
</dbReference>
<evidence type="ECO:0000313" key="7">
    <source>
        <dbReference type="Proteomes" id="UP000004508"/>
    </source>
</evidence>
<organism evidence="6 7">
    <name type="scientific">Ktedonobacter racemifer DSM 44963</name>
    <dbReference type="NCBI Taxonomy" id="485913"/>
    <lineage>
        <taxon>Bacteria</taxon>
        <taxon>Bacillati</taxon>
        <taxon>Chloroflexota</taxon>
        <taxon>Ktedonobacteria</taxon>
        <taxon>Ktedonobacterales</taxon>
        <taxon>Ktedonobacteraceae</taxon>
        <taxon>Ktedonobacter</taxon>
    </lineage>
</organism>
<accession>D6U1H0</accession>
<dbReference type="Pfam" id="PF13374">
    <property type="entry name" value="TPR_10"/>
    <property type="match status" value="1"/>
</dbReference>
<dbReference type="Proteomes" id="UP000004508">
    <property type="component" value="Unassembled WGS sequence"/>
</dbReference>
<dbReference type="InterPro" id="IPR027417">
    <property type="entry name" value="P-loop_NTPase"/>
</dbReference>
<dbReference type="Gene3D" id="1.25.40.10">
    <property type="entry name" value="Tetratricopeptide repeat domain"/>
    <property type="match status" value="3"/>
</dbReference>
<keyword evidence="2 3" id="KW-0802">TPR repeat</keyword>
<feature type="repeat" description="TPR" evidence="3">
    <location>
        <begin position="526"/>
        <end position="559"/>
    </location>
</feature>
<feature type="region of interest" description="Disordered" evidence="4">
    <location>
        <begin position="831"/>
        <end position="850"/>
    </location>
</feature>
<dbReference type="SUPFAM" id="SSF52540">
    <property type="entry name" value="P-loop containing nucleoside triphosphate hydrolases"/>
    <property type="match status" value="1"/>
</dbReference>
<dbReference type="Pfam" id="PF13560">
    <property type="entry name" value="HTH_31"/>
    <property type="match status" value="1"/>
</dbReference>
<dbReference type="Gene3D" id="1.10.260.40">
    <property type="entry name" value="lambda repressor-like DNA-binding domains"/>
    <property type="match status" value="1"/>
</dbReference>
<dbReference type="NCBIfam" id="NF040586">
    <property type="entry name" value="FxSxx_TPR"/>
    <property type="match status" value="1"/>
</dbReference>
<comment type="caution">
    <text evidence="6">The sequence shown here is derived from an EMBL/GenBank/DDBJ whole genome shotgun (WGS) entry which is preliminary data.</text>
</comment>
<dbReference type="PANTHER" id="PTHR45641">
    <property type="entry name" value="TETRATRICOPEPTIDE REPEAT PROTEIN (AFU_ORTHOLOGUE AFUA_6G03870)"/>
    <property type="match status" value="1"/>
</dbReference>
<gene>
    <name evidence="6" type="ORF">Krac_3447</name>
</gene>
<evidence type="ECO:0000256" key="2">
    <source>
        <dbReference type="ARBA" id="ARBA00022803"/>
    </source>
</evidence>
<dbReference type="InterPro" id="IPR001387">
    <property type="entry name" value="Cro/C1-type_HTH"/>
</dbReference>
<feature type="repeat" description="TPR" evidence="3">
    <location>
        <begin position="610"/>
        <end position="643"/>
    </location>
</feature>
<sequence>MHFGNRLRQERLRLHLSQEALAEALAISARSIRRWEQGQALPQASVRLQLSRFFGLRSEALFEDEETQTPHEPLWNVPYPRNPFFTGREEILTTLHTSLYVEQIAFTQAYALQGLGGVGKTQIALEYAYRYAQEYQAVFWIGAETAESIIFGLLRIAESLQVPERDGKDQQQVITAVHHWFTTHDRWLLICDNVEDLGMLKRFLPPARQGAILFTTRLRTLGTSAEGINLLPMEHEEGILFLLRRAKVVKAQATSEQVRQLSTQMSLQYAAGVELVTATGGLPLALDQAGAYLEETQCGLPAYLDLFRTRRAILLQQRGEGALDHPASVSTTFTLAITVTAQRHPVVWDLLRVCALLQPDAIPDELFRQGARHLGAMLEAACGDALDWNQVVAVACSYSLLLRQPEAQALSIHRLVQAVLLDIMTEAERKEWASRVVEALDAVFPEEQPMKEYTTWKKQCDRLISHVLLCLHRAGDSEDSLALASLAYKTAQYLRERGQYGEAKPYYQRALHIREQILGPDHYETASVLHNLAVLYWKMGKYAEAEPLLQRALLIRGKTLDMDHPDVATTLNYLALLYWKMGKYAEAEPLLQRALHIWEQALNPDHPNIAYPLNNLAILYAEQGKYAEAEPLFQRALHIWEQSKGSEHPDVAQALHNLAELSLIQEKYAEAESLYQRVLHLRVQAHGPDHPSVAETLNSLATLYQNQGKFAEAEALYQRVLHIWEQSQGADHPYVALVLNELANLARDQGKYAEAEPLYQQTLSIREQQLGQQHPETAQTLHDMAIFSQKQGDLRKALSFAERALEIRSQSLGEEHPKTVTTRELYAQLAQKQGGAEQGLPSPETSRMDA</sequence>
<evidence type="ECO:0000259" key="5">
    <source>
        <dbReference type="PROSITE" id="PS50943"/>
    </source>
</evidence>
<dbReference type="Pfam" id="PF00931">
    <property type="entry name" value="NB-ARC"/>
    <property type="match status" value="1"/>
</dbReference>
<dbReference type="PROSITE" id="PS50943">
    <property type="entry name" value="HTH_CROC1"/>
    <property type="match status" value="1"/>
</dbReference>